<organism evidence="1 2">
    <name type="scientific">Variovorax paradoxus</name>
    <dbReference type="NCBI Taxonomy" id="34073"/>
    <lineage>
        <taxon>Bacteria</taxon>
        <taxon>Pseudomonadati</taxon>
        <taxon>Pseudomonadota</taxon>
        <taxon>Betaproteobacteria</taxon>
        <taxon>Burkholderiales</taxon>
        <taxon>Comamonadaceae</taxon>
        <taxon>Variovorax</taxon>
    </lineage>
</organism>
<dbReference type="RefSeq" id="WP_309924273.1">
    <property type="nucleotide sequence ID" value="NZ_JAVDQZ010000001.1"/>
</dbReference>
<proteinExistence type="predicted"/>
<evidence type="ECO:0000313" key="2">
    <source>
        <dbReference type="Proteomes" id="UP001184828"/>
    </source>
</evidence>
<protein>
    <submittedName>
        <fullName evidence="1">Uncharacterized protein</fullName>
    </submittedName>
</protein>
<name>A0AAE3XUP3_VARPD</name>
<reference evidence="1" key="1">
    <citation type="submission" date="2023-07" db="EMBL/GenBank/DDBJ databases">
        <title>Sorghum-associated microbial communities from plants grown in Nebraska, USA.</title>
        <authorList>
            <person name="Schachtman D."/>
        </authorList>
    </citation>
    <scope>NUCLEOTIDE SEQUENCE</scope>
    <source>
        <strain evidence="1">DS2114</strain>
    </source>
</reference>
<comment type="caution">
    <text evidence="1">The sequence shown here is derived from an EMBL/GenBank/DDBJ whole genome shotgun (WGS) entry which is preliminary data.</text>
</comment>
<accession>A0AAE3XUP3</accession>
<dbReference type="Proteomes" id="UP001184828">
    <property type="component" value="Unassembled WGS sequence"/>
</dbReference>
<evidence type="ECO:0000313" key="1">
    <source>
        <dbReference type="EMBL" id="MDR6424215.1"/>
    </source>
</evidence>
<dbReference type="EMBL" id="JAVDQZ010000001">
    <property type="protein sequence ID" value="MDR6424215.1"/>
    <property type="molecule type" value="Genomic_DNA"/>
</dbReference>
<gene>
    <name evidence="1" type="ORF">J2738_000337</name>
</gene>
<sequence>MAQHAITAVHFNDAKMDLLAIHPVVEQEFGSTEFALGPVRRISVGECADLIAAGEEVCLARRTENHAWEVICDVQLLPGGSGITGVDIVGRPNSALQGLPVWD</sequence>
<dbReference type="AlphaFoldDB" id="A0AAE3XUP3"/>